<reference evidence="2 3" key="1">
    <citation type="submission" date="2019-02" db="EMBL/GenBank/DDBJ databases">
        <title>Planctomycetal bacteria perform biofilm scaping via a novel small molecule.</title>
        <authorList>
            <person name="Jeske O."/>
            <person name="Boedeker C."/>
            <person name="Wiegand S."/>
            <person name="Breitling P."/>
            <person name="Kallscheuer N."/>
            <person name="Jogler M."/>
            <person name="Rohde M."/>
            <person name="Petersen J."/>
            <person name="Medema M.H."/>
            <person name="Surup F."/>
            <person name="Jogler C."/>
        </authorList>
    </citation>
    <scope>NUCLEOTIDE SEQUENCE [LARGE SCALE GENOMIC DNA]</scope>
    <source>
        <strain evidence="2 3">Mal15</strain>
    </source>
</reference>
<feature type="compositionally biased region" description="Basic and acidic residues" evidence="1">
    <location>
        <begin position="231"/>
        <end position="242"/>
    </location>
</feature>
<evidence type="ECO:0000313" key="3">
    <source>
        <dbReference type="Proteomes" id="UP000321353"/>
    </source>
</evidence>
<dbReference type="KEGG" id="smam:Mal15_40560"/>
<evidence type="ECO:0000313" key="2">
    <source>
        <dbReference type="EMBL" id="QEF99989.1"/>
    </source>
</evidence>
<organism evidence="2 3">
    <name type="scientific">Stieleria maiorica</name>
    <dbReference type="NCBI Taxonomy" id="2795974"/>
    <lineage>
        <taxon>Bacteria</taxon>
        <taxon>Pseudomonadati</taxon>
        <taxon>Planctomycetota</taxon>
        <taxon>Planctomycetia</taxon>
        <taxon>Pirellulales</taxon>
        <taxon>Pirellulaceae</taxon>
        <taxon>Stieleria</taxon>
    </lineage>
</organism>
<feature type="region of interest" description="Disordered" evidence="1">
    <location>
        <begin position="1"/>
        <end position="25"/>
    </location>
</feature>
<dbReference type="EMBL" id="CP036264">
    <property type="protein sequence ID" value="QEF99989.1"/>
    <property type="molecule type" value="Genomic_DNA"/>
</dbReference>
<feature type="compositionally biased region" description="Acidic residues" evidence="1">
    <location>
        <begin position="217"/>
        <end position="230"/>
    </location>
</feature>
<gene>
    <name evidence="2" type="ORF">Mal15_40560</name>
</gene>
<keyword evidence="3" id="KW-1185">Reference proteome</keyword>
<feature type="region of interest" description="Disordered" evidence="1">
    <location>
        <begin position="217"/>
        <end position="242"/>
    </location>
</feature>
<dbReference type="AlphaFoldDB" id="A0A5B9MHK5"/>
<dbReference type="RefSeq" id="WP_147869301.1">
    <property type="nucleotide sequence ID" value="NZ_CP036264.1"/>
</dbReference>
<protein>
    <submittedName>
        <fullName evidence="2">Uncharacterized protein</fullName>
    </submittedName>
</protein>
<accession>A0A5B9MHK5</accession>
<dbReference type="Proteomes" id="UP000321353">
    <property type="component" value="Chromosome"/>
</dbReference>
<feature type="compositionally biased region" description="Basic residues" evidence="1">
    <location>
        <begin position="9"/>
        <end position="25"/>
    </location>
</feature>
<evidence type="ECO:0000256" key="1">
    <source>
        <dbReference type="SAM" id="MobiDB-lite"/>
    </source>
</evidence>
<proteinExistence type="predicted"/>
<sequence length="242" mass="27148">MSKTEQSRQKKLAKKRKKEVAKRKQLAAEKNAMKSIVGQISAAQRAPIIGCYVANGLLDNERSDEIGGVTVGRPLPDGRVVFVCFLVDKACLGVKDAFARLVTPQQFSEQVSQFSSRDPMTKCDPTLAKKLVTDAVDWAGRFGLKPMGDYQRVSRIWQDVDETACEQEFLFGRDGVPCYIQGPNDSPELVHRVMNTIGRHLGDGQMPILVTDDDIEAMEDWEEDDEDYPGDEQRNLRLDQPE</sequence>
<name>A0A5B9MHK5_9BACT</name>